<sequence>MGEAKRRKKLDPTFGQKRPKDKILTRERQYDLVLLNQRDFIRDYLSEEVIIDYHYFINYYSLGKLPSWVYHIYPEWLTDLDDDNCSDEFVFFDEIYGNPIKKVCQEKKGEEWFTLYQEIADILSEFMLNVEELETSEDHYGDQSEKYVDQLFFLTCYGLVIQKDQIEEARQKYTTMTSSLIEADMNEK</sequence>
<evidence type="ECO:0000313" key="2">
    <source>
        <dbReference type="Proteomes" id="UP000018348"/>
    </source>
</evidence>
<name>T2I9Q7_CROWT</name>
<dbReference type="EMBL" id="CAQK01000158">
    <property type="protein sequence ID" value="CCQ49579.1"/>
    <property type="molecule type" value="Genomic_DNA"/>
</dbReference>
<organism evidence="1 2">
    <name type="scientific">Crocosphaera watsonii WH 8502</name>
    <dbReference type="NCBI Taxonomy" id="423474"/>
    <lineage>
        <taxon>Bacteria</taxon>
        <taxon>Bacillati</taxon>
        <taxon>Cyanobacteriota</taxon>
        <taxon>Cyanophyceae</taxon>
        <taxon>Oscillatoriophycideae</taxon>
        <taxon>Chroococcales</taxon>
        <taxon>Aphanothecaceae</taxon>
        <taxon>Crocosphaera</taxon>
    </lineage>
</organism>
<evidence type="ECO:0000313" key="1">
    <source>
        <dbReference type="EMBL" id="CCQ49579.1"/>
    </source>
</evidence>
<gene>
    <name evidence="1" type="ORF">CWATWH8502_472</name>
</gene>
<proteinExistence type="predicted"/>
<dbReference type="AlphaFoldDB" id="T2I9Q7"/>
<accession>T2I9Q7</accession>
<dbReference type="RefSeq" id="WP_021829528.1">
    <property type="nucleotide sequence ID" value="NZ_CAQK01000158.1"/>
</dbReference>
<dbReference type="Proteomes" id="UP000018348">
    <property type="component" value="Unassembled WGS sequence"/>
</dbReference>
<protein>
    <submittedName>
        <fullName evidence="1">Uncharacterized protein</fullName>
    </submittedName>
</protein>
<comment type="caution">
    <text evidence="1">The sequence shown here is derived from an EMBL/GenBank/DDBJ whole genome shotgun (WGS) entry which is preliminary data.</text>
</comment>
<reference evidence="1 2" key="1">
    <citation type="submission" date="2013-01" db="EMBL/GenBank/DDBJ databases">
        <authorList>
            <person name="Bench S."/>
        </authorList>
    </citation>
    <scope>NUCLEOTIDE SEQUENCE [LARGE SCALE GENOMIC DNA]</scope>
    <source>
        <strain evidence="1 2">WH 8502</strain>
    </source>
</reference>
<reference evidence="1 2" key="2">
    <citation type="submission" date="2013-09" db="EMBL/GenBank/DDBJ databases">
        <title>Whole genome comparison of six Crocosphaera watsonii strains with differing phenotypes.</title>
        <authorList>
            <person name="Bench S.R."/>
            <person name="Heller P."/>
            <person name="Frank I."/>
            <person name="Arciniega M."/>
            <person name="Shilova I.N."/>
            <person name="Zehr J.P."/>
        </authorList>
    </citation>
    <scope>NUCLEOTIDE SEQUENCE [LARGE SCALE GENOMIC DNA]</scope>
    <source>
        <strain evidence="1 2">WH 8502</strain>
    </source>
</reference>